<dbReference type="EMBL" id="JANJYJ010000003">
    <property type="protein sequence ID" value="KAK3223129.1"/>
    <property type="molecule type" value="Genomic_DNA"/>
</dbReference>
<reference evidence="7" key="1">
    <citation type="journal article" date="2023" name="Plant J.">
        <title>Genome sequences and population genomics provide insights into the demographic history, inbreeding, and mutation load of two 'living fossil' tree species of Dipteronia.</title>
        <authorList>
            <person name="Feng Y."/>
            <person name="Comes H.P."/>
            <person name="Chen J."/>
            <person name="Zhu S."/>
            <person name="Lu R."/>
            <person name="Zhang X."/>
            <person name="Li P."/>
            <person name="Qiu J."/>
            <person name="Olsen K.M."/>
            <person name="Qiu Y."/>
        </authorList>
    </citation>
    <scope>NUCLEOTIDE SEQUENCE</scope>
    <source>
        <strain evidence="7">NBL</strain>
    </source>
</reference>
<comment type="subcellular location">
    <subcellularLocation>
        <location evidence="1">Membrane</location>
        <topology evidence="1">Multi-pass membrane protein</topology>
    </subcellularLocation>
</comment>
<dbReference type="GO" id="GO:0016020">
    <property type="term" value="C:membrane"/>
    <property type="evidence" value="ECO:0007669"/>
    <property type="project" value="UniProtKB-SubCell"/>
</dbReference>
<name>A0AAE0AT49_9ROSI</name>
<feature type="transmembrane region" description="Helical" evidence="6">
    <location>
        <begin position="6"/>
        <end position="31"/>
    </location>
</feature>
<evidence type="ECO:0000256" key="2">
    <source>
        <dbReference type="ARBA" id="ARBA00005982"/>
    </source>
</evidence>
<keyword evidence="4 6" id="KW-1133">Transmembrane helix</keyword>
<comment type="caution">
    <text evidence="7">The sequence shown here is derived from an EMBL/GenBank/DDBJ whole genome shotgun (WGS) entry which is preliminary data.</text>
</comment>
<dbReference type="SUPFAM" id="SSF103473">
    <property type="entry name" value="MFS general substrate transporter"/>
    <property type="match status" value="1"/>
</dbReference>
<evidence type="ECO:0000256" key="5">
    <source>
        <dbReference type="ARBA" id="ARBA00023136"/>
    </source>
</evidence>
<sequence>MSDEYSSIWASAIISFIPLTGISAFLSAQALRMDRRLGPNFEIPAASVSVVTFTVMVIFLPIYDRFVVPALENITKQEGGITLLQRIGLGNIFSVLAMLVAGFVERKRKAFTILHAAAPISVMWLAPQLGLMGLFEIFVVLGFMEFYNKQFPEHMRSVGNSLVFLTVSVATYVSSLVVTLVHRCTGKEDGPPDWLTDDINAGKLDYFYFLIAGMGSVNFIYFLFAASRYRYKARGKVEAELTMQICNDEDDQDSIKHIEVG</sequence>
<keyword evidence="8" id="KW-1185">Reference proteome</keyword>
<evidence type="ECO:0000256" key="3">
    <source>
        <dbReference type="ARBA" id="ARBA00022692"/>
    </source>
</evidence>
<dbReference type="GO" id="GO:0022857">
    <property type="term" value="F:transmembrane transporter activity"/>
    <property type="evidence" value="ECO:0007669"/>
    <property type="project" value="InterPro"/>
</dbReference>
<dbReference type="InterPro" id="IPR000109">
    <property type="entry name" value="POT_fam"/>
</dbReference>
<organism evidence="7 8">
    <name type="scientific">Dipteronia sinensis</name>
    <dbReference type="NCBI Taxonomy" id="43782"/>
    <lineage>
        <taxon>Eukaryota</taxon>
        <taxon>Viridiplantae</taxon>
        <taxon>Streptophyta</taxon>
        <taxon>Embryophyta</taxon>
        <taxon>Tracheophyta</taxon>
        <taxon>Spermatophyta</taxon>
        <taxon>Magnoliopsida</taxon>
        <taxon>eudicotyledons</taxon>
        <taxon>Gunneridae</taxon>
        <taxon>Pentapetalae</taxon>
        <taxon>rosids</taxon>
        <taxon>malvids</taxon>
        <taxon>Sapindales</taxon>
        <taxon>Sapindaceae</taxon>
        <taxon>Hippocastanoideae</taxon>
        <taxon>Acereae</taxon>
        <taxon>Dipteronia</taxon>
    </lineage>
</organism>
<dbReference type="Proteomes" id="UP001281410">
    <property type="component" value="Unassembled WGS sequence"/>
</dbReference>
<dbReference type="AlphaFoldDB" id="A0AAE0AT49"/>
<accession>A0AAE0AT49</accession>
<evidence type="ECO:0000313" key="7">
    <source>
        <dbReference type="EMBL" id="KAK3223129.1"/>
    </source>
</evidence>
<dbReference type="Gene3D" id="1.20.1250.20">
    <property type="entry name" value="MFS general substrate transporter like domains"/>
    <property type="match status" value="1"/>
</dbReference>
<dbReference type="PANTHER" id="PTHR11654">
    <property type="entry name" value="OLIGOPEPTIDE TRANSPORTER-RELATED"/>
    <property type="match status" value="1"/>
</dbReference>
<dbReference type="Pfam" id="PF00854">
    <property type="entry name" value="PTR2"/>
    <property type="match status" value="1"/>
</dbReference>
<dbReference type="InterPro" id="IPR036259">
    <property type="entry name" value="MFS_trans_sf"/>
</dbReference>
<feature type="transmembrane region" description="Helical" evidence="6">
    <location>
        <begin position="160"/>
        <end position="181"/>
    </location>
</feature>
<comment type="similarity">
    <text evidence="2">Belongs to the major facilitator superfamily. Proton-dependent oligopeptide transporter (POT/PTR) (TC 2.A.17) family.</text>
</comment>
<feature type="transmembrane region" description="Helical" evidence="6">
    <location>
        <begin position="43"/>
        <end position="63"/>
    </location>
</feature>
<feature type="transmembrane region" description="Helical" evidence="6">
    <location>
        <begin position="83"/>
        <end position="103"/>
    </location>
</feature>
<keyword evidence="3 6" id="KW-0812">Transmembrane</keyword>
<gene>
    <name evidence="7" type="ORF">Dsin_010154</name>
</gene>
<evidence type="ECO:0000256" key="4">
    <source>
        <dbReference type="ARBA" id="ARBA00022989"/>
    </source>
</evidence>
<protein>
    <submittedName>
        <fullName evidence="7">Uncharacterized protein</fullName>
    </submittedName>
</protein>
<evidence type="ECO:0000256" key="1">
    <source>
        <dbReference type="ARBA" id="ARBA00004141"/>
    </source>
</evidence>
<feature type="transmembrane region" description="Helical" evidence="6">
    <location>
        <begin position="206"/>
        <end position="226"/>
    </location>
</feature>
<proteinExistence type="inferred from homology"/>
<evidence type="ECO:0000313" key="8">
    <source>
        <dbReference type="Proteomes" id="UP001281410"/>
    </source>
</evidence>
<keyword evidence="5 6" id="KW-0472">Membrane</keyword>
<evidence type="ECO:0000256" key="6">
    <source>
        <dbReference type="SAM" id="Phobius"/>
    </source>
</evidence>